<dbReference type="InterPro" id="IPR039424">
    <property type="entry name" value="SBP_5"/>
</dbReference>
<feature type="signal peptide" evidence="3">
    <location>
        <begin position="1"/>
        <end position="34"/>
    </location>
</feature>
<proteinExistence type="inferred from homology"/>
<dbReference type="OrthoDB" id="9803988at2"/>
<organism evidence="5 6">
    <name type="scientific">Devosia ginsengisoli</name>
    <dbReference type="NCBI Taxonomy" id="400770"/>
    <lineage>
        <taxon>Bacteria</taxon>
        <taxon>Pseudomonadati</taxon>
        <taxon>Pseudomonadota</taxon>
        <taxon>Alphaproteobacteria</taxon>
        <taxon>Hyphomicrobiales</taxon>
        <taxon>Devosiaceae</taxon>
        <taxon>Devosia</taxon>
    </lineage>
</organism>
<dbReference type="KEGG" id="dea:FPZ08_03585"/>
<dbReference type="CDD" id="cd08500">
    <property type="entry name" value="PBP2_NikA_DppA_OppA_like_4"/>
    <property type="match status" value="1"/>
</dbReference>
<keyword evidence="3" id="KW-0732">Signal</keyword>
<dbReference type="Gene3D" id="3.10.105.10">
    <property type="entry name" value="Dipeptide-binding Protein, Domain 3"/>
    <property type="match status" value="1"/>
</dbReference>
<dbReference type="Gene3D" id="3.40.190.10">
    <property type="entry name" value="Periplasmic binding protein-like II"/>
    <property type="match status" value="1"/>
</dbReference>
<feature type="chain" id="PRO_5022965879" evidence="3">
    <location>
        <begin position="35"/>
        <end position="664"/>
    </location>
</feature>
<dbReference type="GO" id="GO:0015833">
    <property type="term" value="P:peptide transport"/>
    <property type="evidence" value="ECO:0007669"/>
    <property type="project" value="TreeGrafter"/>
</dbReference>
<dbReference type="RefSeq" id="WP_146288712.1">
    <property type="nucleotide sequence ID" value="NZ_CP042304.1"/>
</dbReference>
<evidence type="ECO:0000256" key="2">
    <source>
        <dbReference type="ARBA" id="ARBA00005695"/>
    </source>
</evidence>
<dbReference type="PROSITE" id="PS01040">
    <property type="entry name" value="SBP_BACTERIAL_5"/>
    <property type="match status" value="1"/>
</dbReference>
<reference evidence="5 6" key="1">
    <citation type="submission" date="2019-07" db="EMBL/GenBank/DDBJ databases">
        <title>Full genome sequence of Devosia sp. Gsoil 520.</title>
        <authorList>
            <person name="Im W.-T."/>
        </authorList>
    </citation>
    <scope>NUCLEOTIDE SEQUENCE [LARGE SCALE GENOMIC DNA]</scope>
    <source>
        <strain evidence="5 6">Gsoil 520</strain>
    </source>
</reference>
<feature type="domain" description="Solute-binding protein family 5" evidence="4">
    <location>
        <begin position="116"/>
        <end position="217"/>
    </location>
</feature>
<dbReference type="EMBL" id="CP042304">
    <property type="protein sequence ID" value="QDZ09904.1"/>
    <property type="molecule type" value="Genomic_DNA"/>
</dbReference>
<evidence type="ECO:0000256" key="1">
    <source>
        <dbReference type="ARBA" id="ARBA00004418"/>
    </source>
</evidence>
<evidence type="ECO:0000313" key="6">
    <source>
        <dbReference type="Proteomes" id="UP000315364"/>
    </source>
</evidence>
<evidence type="ECO:0000256" key="3">
    <source>
        <dbReference type="SAM" id="SignalP"/>
    </source>
</evidence>
<dbReference type="AlphaFoldDB" id="A0A5B8LQH5"/>
<evidence type="ECO:0000259" key="4">
    <source>
        <dbReference type="Pfam" id="PF00496"/>
    </source>
</evidence>
<dbReference type="Proteomes" id="UP000315364">
    <property type="component" value="Chromosome"/>
</dbReference>
<dbReference type="GO" id="GO:1904680">
    <property type="term" value="F:peptide transmembrane transporter activity"/>
    <property type="evidence" value="ECO:0007669"/>
    <property type="project" value="TreeGrafter"/>
</dbReference>
<evidence type="ECO:0000313" key="5">
    <source>
        <dbReference type="EMBL" id="QDZ09904.1"/>
    </source>
</evidence>
<protein>
    <submittedName>
        <fullName evidence="5">ABC transporter substrate-binding protein</fullName>
    </submittedName>
</protein>
<keyword evidence="6" id="KW-1185">Reference proteome</keyword>
<dbReference type="InterPro" id="IPR023765">
    <property type="entry name" value="SBP_5_CS"/>
</dbReference>
<feature type="domain" description="Solute-binding protein family 5" evidence="4">
    <location>
        <begin position="287"/>
        <end position="525"/>
    </location>
</feature>
<accession>A0A5B8LQH5</accession>
<dbReference type="SUPFAM" id="SSF53850">
    <property type="entry name" value="Periplasmic binding protein-like II"/>
    <property type="match status" value="1"/>
</dbReference>
<sequence>MQKDRFGVTRLLATTSVLLSATALPGAIVLPAQAQDAANVCASGYTEAPQLKAMVDAGTLPPVAERLPLEPLVVEPAEEIGVYGGQFIDSWGGGNVADIRQFGYEPLVRWSVDGSEVVPSIAKSWDISEDARSYTFHLREGMKWSDGQPFTADDIIFWWERVENNPKVMTGGPRGELKNNGAVPTVTKVDDYTVTFAYEEPNGLFLQNMAGPYGQRVVMFPKHYMEQFDIDLNPDGVADMMQAAGATDYAAWWKGNVGSYGDAAQFNDPKRPSLLAWIGQDSILGKERVTFVRNPYYFKVDPSCQQLPYIDERVWTAAADPEVTLLQSIQGQISMSPRNVSTPQNRAVFFDSQEAGDYHLVPATSCDYNTAVLGFSVNHPDPVKAEVFGSKDFRAGVSLAINRQEIIDTIYLGQGEPFQPAPLPNSPFYNEKLAKEFTEFDLAAAAEHLDKIIPMGADGVRVGPDGKPFKFSVEINADFKPDTVDAFQLIERTWKQAGLDVTINYHSDELFGNARAKPDADAAVWVGENGCGQLPLLNLGRFMNDYGYWSLGNWSGWAAWDMLRLNPDAELPEGWSPVEPPANVQRLYELRSTIPTTVGEEQATLMGEFTDLLAEEFLTIGIANPAGYYRSVKNDLHNVPAELIEGWLYPGPAPANFATFFFKP</sequence>
<comment type="similarity">
    <text evidence="2">Belongs to the bacterial solute-binding protein 5 family.</text>
</comment>
<dbReference type="PANTHER" id="PTHR30290">
    <property type="entry name" value="PERIPLASMIC BINDING COMPONENT OF ABC TRANSPORTER"/>
    <property type="match status" value="1"/>
</dbReference>
<dbReference type="PANTHER" id="PTHR30290:SF62">
    <property type="entry name" value="OLIGOPEPTIDE ABC TRANSPORTER, PERIPLASMIC OLIGOPEPTIDE-BINDING PROTEIN"/>
    <property type="match status" value="1"/>
</dbReference>
<name>A0A5B8LQH5_9HYPH</name>
<dbReference type="InterPro" id="IPR000914">
    <property type="entry name" value="SBP_5_dom"/>
</dbReference>
<dbReference type="Pfam" id="PF00496">
    <property type="entry name" value="SBP_bac_5"/>
    <property type="match status" value="2"/>
</dbReference>
<gene>
    <name evidence="5" type="ORF">FPZ08_03585</name>
</gene>
<comment type="subcellular location">
    <subcellularLocation>
        <location evidence="1">Periplasm</location>
    </subcellularLocation>
</comment>